<evidence type="ECO:0000313" key="4">
    <source>
        <dbReference type="EMBL" id="ROT37717.1"/>
    </source>
</evidence>
<evidence type="ECO:0000259" key="3">
    <source>
        <dbReference type="SMART" id="SM00829"/>
    </source>
</evidence>
<dbReference type="CDD" id="cd05276">
    <property type="entry name" value="p53_inducible_oxidoreductase"/>
    <property type="match status" value="1"/>
</dbReference>
<keyword evidence="1" id="KW-0521">NADP</keyword>
<reference evidence="4 5" key="1">
    <citation type="journal article" date="2018" name="Mol. Ecol.">
        <title>The obligate alkalophilic soda-lake fungus Sodiomyces alkalinus has shifted to a protein diet.</title>
        <authorList>
            <person name="Grum-Grzhimaylo A.A."/>
            <person name="Falkoski D.L."/>
            <person name="van den Heuvel J."/>
            <person name="Valero-Jimenez C.A."/>
            <person name="Min B."/>
            <person name="Choi I.G."/>
            <person name="Lipzen A."/>
            <person name="Daum C.G."/>
            <person name="Aanen D.K."/>
            <person name="Tsang A."/>
            <person name="Henrissat B."/>
            <person name="Bilanenko E.N."/>
            <person name="de Vries R.P."/>
            <person name="van Kan J.A.L."/>
            <person name="Grigoriev I.V."/>
            <person name="Debets A.J.M."/>
        </authorList>
    </citation>
    <scope>NUCLEOTIDE SEQUENCE [LARGE SCALE GENOMIC DNA]</scope>
    <source>
        <strain evidence="4 5">F11</strain>
    </source>
</reference>
<dbReference type="PANTHER" id="PTHR48106">
    <property type="entry name" value="QUINONE OXIDOREDUCTASE PIG3-RELATED"/>
    <property type="match status" value="1"/>
</dbReference>
<evidence type="ECO:0000256" key="2">
    <source>
        <dbReference type="ARBA" id="ARBA00023002"/>
    </source>
</evidence>
<protein>
    <submittedName>
        <fullName evidence="4">Putative quinone oxidoreductase</fullName>
    </submittedName>
</protein>
<dbReference type="GO" id="GO:0016651">
    <property type="term" value="F:oxidoreductase activity, acting on NAD(P)H"/>
    <property type="evidence" value="ECO:0007669"/>
    <property type="project" value="TreeGrafter"/>
</dbReference>
<dbReference type="PANTHER" id="PTHR48106:SF18">
    <property type="entry name" value="QUINONE OXIDOREDUCTASE PIG3"/>
    <property type="match status" value="1"/>
</dbReference>
<dbReference type="InterPro" id="IPR036291">
    <property type="entry name" value="NAD(P)-bd_dom_sf"/>
</dbReference>
<dbReference type="RefSeq" id="XP_028465523.1">
    <property type="nucleotide sequence ID" value="XM_028613000.1"/>
</dbReference>
<sequence>MNAKMRAIDIQGGKGPRENLVMNPDVPKPIPKEGEVLVKVKAFGINRMDQIQREGNYPVPAGASHILGVEFSGTVDSLGPPSASHPDPHDFRPGEPVFGLAYGGAYAEYVAVSARMLLRKPDFLTWEQAAAIPETWITALQALHVVGGVKPGDNVLWHAGASGVSVAGIQLSRLAQAGAVFATAGTDAKCAFIRDELGATATFNYKTQDWARGVQDATGGRGADLIIDFVGGGDYFPKNLEVAARDGKLVMLGLLGGGSVENVNVSLILYKRLRIEGSTLRSRDIEYQARLRDRLEACLPDFESEKLKIVIDTVFPWEDIRTAHEYIEQNKNSGKIVCTLS</sequence>
<name>A0A3N2PT78_SODAK</name>
<dbReference type="STRING" id="1314773.A0A3N2PT78"/>
<accession>A0A3N2PT78</accession>
<dbReference type="SUPFAM" id="SSF50129">
    <property type="entry name" value="GroES-like"/>
    <property type="match status" value="1"/>
</dbReference>
<dbReference type="SMART" id="SM00829">
    <property type="entry name" value="PKS_ER"/>
    <property type="match status" value="1"/>
</dbReference>
<dbReference type="Pfam" id="PF08240">
    <property type="entry name" value="ADH_N"/>
    <property type="match status" value="1"/>
</dbReference>
<dbReference type="AlphaFoldDB" id="A0A3N2PT78"/>
<keyword evidence="5" id="KW-1185">Reference proteome</keyword>
<dbReference type="OrthoDB" id="203908at2759"/>
<dbReference type="GO" id="GO:0070402">
    <property type="term" value="F:NADPH binding"/>
    <property type="evidence" value="ECO:0007669"/>
    <property type="project" value="TreeGrafter"/>
</dbReference>
<dbReference type="SUPFAM" id="SSF51735">
    <property type="entry name" value="NAD(P)-binding Rossmann-fold domains"/>
    <property type="match status" value="1"/>
</dbReference>
<dbReference type="Proteomes" id="UP000272025">
    <property type="component" value="Unassembled WGS sequence"/>
</dbReference>
<evidence type="ECO:0000313" key="5">
    <source>
        <dbReference type="Proteomes" id="UP000272025"/>
    </source>
</evidence>
<proteinExistence type="predicted"/>
<dbReference type="Gene3D" id="3.40.50.720">
    <property type="entry name" value="NAD(P)-binding Rossmann-like Domain"/>
    <property type="match status" value="1"/>
</dbReference>
<dbReference type="InterPro" id="IPR013154">
    <property type="entry name" value="ADH-like_N"/>
</dbReference>
<dbReference type="InterPro" id="IPR014189">
    <property type="entry name" value="Quinone_OxRdtase_PIG3"/>
</dbReference>
<feature type="domain" description="Enoyl reductase (ER)" evidence="3">
    <location>
        <begin position="15"/>
        <end position="338"/>
    </location>
</feature>
<gene>
    <name evidence="4" type="ORF">SODALDRAFT_340881</name>
</gene>
<dbReference type="EMBL" id="ML119057">
    <property type="protein sequence ID" value="ROT37717.1"/>
    <property type="molecule type" value="Genomic_DNA"/>
</dbReference>
<dbReference type="InterPro" id="IPR011032">
    <property type="entry name" value="GroES-like_sf"/>
</dbReference>
<dbReference type="GeneID" id="39581478"/>
<dbReference type="NCBIfam" id="TIGR02824">
    <property type="entry name" value="quinone_pig3"/>
    <property type="match status" value="1"/>
</dbReference>
<dbReference type="Pfam" id="PF13602">
    <property type="entry name" value="ADH_zinc_N_2"/>
    <property type="match status" value="1"/>
</dbReference>
<dbReference type="Gene3D" id="3.90.180.10">
    <property type="entry name" value="Medium-chain alcohol dehydrogenases, catalytic domain"/>
    <property type="match status" value="1"/>
</dbReference>
<keyword evidence="2" id="KW-0560">Oxidoreductase</keyword>
<dbReference type="InterPro" id="IPR020843">
    <property type="entry name" value="ER"/>
</dbReference>
<evidence type="ECO:0000256" key="1">
    <source>
        <dbReference type="ARBA" id="ARBA00022857"/>
    </source>
</evidence>
<organism evidence="4 5">
    <name type="scientific">Sodiomyces alkalinus (strain CBS 110278 / VKM F-3762 / F11)</name>
    <name type="common">Alkaliphilic filamentous fungus</name>
    <dbReference type="NCBI Taxonomy" id="1314773"/>
    <lineage>
        <taxon>Eukaryota</taxon>
        <taxon>Fungi</taxon>
        <taxon>Dikarya</taxon>
        <taxon>Ascomycota</taxon>
        <taxon>Pezizomycotina</taxon>
        <taxon>Sordariomycetes</taxon>
        <taxon>Hypocreomycetidae</taxon>
        <taxon>Glomerellales</taxon>
        <taxon>Plectosphaerellaceae</taxon>
        <taxon>Sodiomyces</taxon>
    </lineage>
</organism>